<accession>A0A7R9BQV3</accession>
<feature type="region of interest" description="Disordered" evidence="1">
    <location>
        <begin position="1"/>
        <end position="21"/>
    </location>
</feature>
<proteinExistence type="predicted"/>
<evidence type="ECO:0000256" key="1">
    <source>
        <dbReference type="SAM" id="MobiDB-lite"/>
    </source>
</evidence>
<sequence length="77" mass="8397">MANTNAPASSVKQENRADDDEIGRLAEQMRQNLARAPPTNAATLQFNRALLDKIALPKVIDESSTDADSVKGRFGWV</sequence>
<name>A0A7R9BQV3_9CRUS</name>
<dbReference type="EMBL" id="OA883242">
    <property type="protein sequence ID" value="CAD7278356.1"/>
    <property type="molecule type" value="Genomic_DNA"/>
</dbReference>
<dbReference type="AlphaFoldDB" id="A0A7R9BQV3"/>
<dbReference type="EMBL" id="CAJPEX010001205">
    <property type="protein sequence ID" value="CAG0918508.1"/>
    <property type="molecule type" value="Genomic_DNA"/>
</dbReference>
<feature type="compositionally biased region" description="Polar residues" evidence="1">
    <location>
        <begin position="1"/>
        <end position="12"/>
    </location>
</feature>
<evidence type="ECO:0000313" key="2">
    <source>
        <dbReference type="EMBL" id="CAD7278356.1"/>
    </source>
</evidence>
<evidence type="ECO:0000313" key="3">
    <source>
        <dbReference type="Proteomes" id="UP000678499"/>
    </source>
</evidence>
<organism evidence="2">
    <name type="scientific">Notodromas monacha</name>
    <dbReference type="NCBI Taxonomy" id="399045"/>
    <lineage>
        <taxon>Eukaryota</taxon>
        <taxon>Metazoa</taxon>
        <taxon>Ecdysozoa</taxon>
        <taxon>Arthropoda</taxon>
        <taxon>Crustacea</taxon>
        <taxon>Oligostraca</taxon>
        <taxon>Ostracoda</taxon>
        <taxon>Podocopa</taxon>
        <taxon>Podocopida</taxon>
        <taxon>Cypridocopina</taxon>
        <taxon>Cypridoidea</taxon>
        <taxon>Cyprididae</taxon>
        <taxon>Notodromas</taxon>
    </lineage>
</organism>
<feature type="non-terminal residue" evidence="2">
    <location>
        <position position="77"/>
    </location>
</feature>
<dbReference type="OrthoDB" id="7701410at2759"/>
<dbReference type="Proteomes" id="UP000678499">
    <property type="component" value="Unassembled WGS sequence"/>
</dbReference>
<reference evidence="2" key="1">
    <citation type="submission" date="2020-11" db="EMBL/GenBank/DDBJ databases">
        <authorList>
            <person name="Tran Van P."/>
        </authorList>
    </citation>
    <scope>NUCLEOTIDE SEQUENCE</scope>
</reference>
<protein>
    <submittedName>
        <fullName evidence="2">Uncharacterized protein</fullName>
    </submittedName>
</protein>
<keyword evidence="3" id="KW-1185">Reference proteome</keyword>
<gene>
    <name evidence="2" type="ORF">NMOB1V02_LOCUS6064</name>
</gene>